<sequence length="94" mass="10672">MVIAQEKPTIATVTKTFVTLEEYRAIAETAEERYEYCNGEMIVMSGGTVTHSAITINILVYLGFLLRDTDFRYSTRLMNNPITIMSQIPAFLNE</sequence>
<dbReference type="AlphaFoldDB" id="A0A977L0Z7"/>
<reference evidence="3" key="1">
    <citation type="submission" date="2021-04" db="EMBL/GenBank/DDBJ databases">
        <title>Genome sequence of Woronichinia naegeliana from Washington state freshwater lake bloom.</title>
        <authorList>
            <person name="Dreher T.W."/>
        </authorList>
    </citation>
    <scope>NUCLEOTIDE SEQUENCE</scope>
    <source>
        <strain evidence="3">WA131</strain>
    </source>
</reference>
<dbReference type="SUPFAM" id="SSF52980">
    <property type="entry name" value="Restriction endonuclease-like"/>
    <property type="match status" value="1"/>
</dbReference>
<keyword evidence="3" id="KW-0255">Endonuclease</keyword>
<keyword evidence="3" id="KW-0540">Nuclease</keyword>
<evidence type="ECO:0000259" key="2">
    <source>
        <dbReference type="Pfam" id="PF05685"/>
    </source>
</evidence>
<keyword evidence="1" id="KW-0812">Transmembrane</keyword>
<name>A0A977L0Z7_9CYAN</name>
<dbReference type="Pfam" id="PF05685">
    <property type="entry name" value="Uma2"/>
    <property type="match status" value="1"/>
</dbReference>
<dbReference type="Gene3D" id="3.90.1570.10">
    <property type="entry name" value="tt1808, chain A"/>
    <property type="match status" value="1"/>
</dbReference>
<dbReference type="EMBL" id="CP073041">
    <property type="protein sequence ID" value="UXE63533.1"/>
    <property type="molecule type" value="Genomic_DNA"/>
</dbReference>
<proteinExistence type="predicted"/>
<feature type="domain" description="Putative restriction endonuclease" evidence="2">
    <location>
        <begin position="20"/>
        <end position="70"/>
    </location>
</feature>
<feature type="transmembrane region" description="Helical" evidence="1">
    <location>
        <begin position="42"/>
        <end position="66"/>
    </location>
</feature>
<protein>
    <submittedName>
        <fullName evidence="3">Uma2 family endonuclease</fullName>
    </submittedName>
</protein>
<dbReference type="InterPro" id="IPR008538">
    <property type="entry name" value="Uma2"/>
</dbReference>
<organism evidence="3">
    <name type="scientific">Woronichinia naegeliana WA131</name>
    <dbReference type="NCBI Taxonomy" id="2824559"/>
    <lineage>
        <taxon>Bacteria</taxon>
        <taxon>Bacillati</taxon>
        <taxon>Cyanobacteriota</taxon>
        <taxon>Cyanophyceae</taxon>
        <taxon>Synechococcales</taxon>
        <taxon>Coelosphaeriaceae</taxon>
        <taxon>Woronichinia</taxon>
    </lineage>
</organism>
<dbReference type="GO" id="GO:0004519">
    <property type="term" value="F:endonuclease activity"/>
    <property type="evidence" value="ECO:0007669"/>
    <property type="project" value="UniProtKB-KW"/>
</dbReference>
<evidence type="ECO:0000256" key="1">
    <source>
        <dbReference type="SAM" id="Phobius"/>
    </source>
</evidence>
<dbReference type="KEGG" id="wna:KA717_13510"/>
<accession>A0A977L0Z7</accession>
<gene>
    <name evidence="3" type="ORF">KA717_13510</name>
</gene>
<dbReference type="InterPro" id="IPR012296">
    <property type="entry name" value="Nuclease_put_TT1808"/>
</dbReference>
<dbReference type="Proteomes" id="UP001065613">
    <property type="component" value="Chromosome"/>
</dbReference>
<keyword evidence="3" id="KW-0378">Hydrolase</keyword>
<evidence type="ECO:0000313" key="3">
    <source>
        <dbReference type="EMBL" id="UXE63533.1"/>
    </source>
</evidence>
<dbReference type="InterPro" id="IPR011335">
    <property type="entry name" value="Restrct_endonuc-II-like"/>
</dbReference>
<keyword evidence="1" id="KW-1133">Transmembrane helix</keyword>
<keyword evidence="1" id="KW-0472">Membrane</keyword>